<dbReference type="PANTHER" id="PTHR23117:SF13">
    <property type="entry name" value="GUANYLATE KINASE"/>
    <property type="match status" value="1"/>
</dbReference>
<feature type="domain" description="Guanylate kinase-like" evidence="14">
    <location>
        <begin position="6"/>
        <end position="184"/>
    </location>
</feature>
<dbReference type="Pfam" id="PF00625">
    <property type="entry name" value="Guanylate_kin"/>
    <property type="match status" value="1"/>
</dbReference>
<comment type="catalytic activity">
    <reaction evidence="12 13">
        <text>GMP + ATP = GDP + ADP</text>
        <dbReference type="Rhea" id="RHEA:20780"/>
        <dbReference type="ChEBI" id="CHEBI:30616"/>
        <dbReference type="ChEBI" id="CHEBI:58115"/>
        <dbReference type="ChEBI" id="CHEBI:58189"/>
        <dbReference type="ChEBI" id="CHEBI:456216"/>
        <dbReference type="EC" id="2.7.4.8"/>
    </reaction>
</comment>
<dbReference type="InterPro" id="IPR017665">
    <property type="entry name" value="Guanylate_kinase"/>
</dbReference>
<evidence type="ECO:0000256" key="9">
    <source>
        <dbReference type="ARBA" id="ARBA00022777"/>
    </source>
</evidence>
<dbReference type="AlphaFoldDB" id="A0A511N6M5"/>
<organism evidence="15 16">
    <name type="scientific">Deinococcus cellulosilyticus (strain DSM 18568 / NBRC 106333 / KACC 11606 / 5516J-15)</name>
    <dbReference type="NCBI Taxonomy" id="1223518"/>
    <lineage>
        <taxon>Bacteria</taxon>
        <taxon>Thermotogati</taxon>
        <taxon>Deinococcota</taxon>
        <taxon>Deinococci</taxon>
        <taxon>Deinococcales</taxon>
        <taxon>Deinococcaceae</taxon>
        <taxon>Deinococcus</taxon>
    </lineage>
</organism>
<evidence type="ECO:0000256" key="7">
    <source>
        <dbReference type="ARBA" id="ARBA00022679"/>
    </source>
</evidence>
<comment type="function">
    <text evidence="1 13">Essential for recycling GMP and indirectly, cGMP.</text>
</comment>
<proteinExistence type="inferred from homology"/>
<dbReference type="GO" id="GO:0004385">
    <property type="term" value="F:GMP kinase activity"/>
    <property type="evidence" value="ECO:0007669"/>
    <property type="project" value="UniProtKB-UniRule"/>
</dbReference>
<evidence type="ECO:0000256" key="1">
    <source>
        <dbReference type="ARBA" id="ARBA00003531"/>
    </source>
</evidence>
<dbReference type="FunFam" id="3.30.63.10:FF:000002">
    <property type="entry name" value="Guanylate kinase 1"/>
    <property type="match status" value="1"/>
</dbReference>
<comment type="caution">
    <text evidence="15">The sequence shown here is derived from an EMBL/GenBank/DDBJ whole genome shotgun (WGS) entry which is preliminary data.</text>
</comment>
<evidence type="ECO:0000256" key="12">
    <source>
        <dbReference type="ARBA" id="ARBA00048594"/>
    </source>
</evidence>
<keyword evidence="9 13" id="KW-0418">Kinase</keyword>
<evidence type="ECO:0000313" key="16">
    <source>
        <dbReference type="Proteomes" id="UP000321306"/>
    </source>
</evidence>
<dbReference type="FunFam" id="3.40.50.300:FF:000855">
    <property type="entry name" value="Guanylate kinase"/>
    <property type="match status" value="1"/>
</dbReference>
<dbReference type="InterPro" id="IPR027417">
    <property type="entry name" value="P-loop_NTPase"/>
</dbReference>
<evidence type="ECO:0000256" key="6">
    <source>
        <dbReference type="ARBA" id="ARBA00022490"/>
    </source>
</evidence>
<comment type="similarity">
    <text evidence="3 13">Belongs to the guanylate kinase family.</text>
</comment>
<dbReference type="EMBL" id="BJXB01000021">
    <property type="protein sequence ID" value="GEM48495.1"/>
    <property type="molecule type" value="Genomic_DNA"/>
</dbReference>
<dbReference type="CDD" id="cd00071">
    <property type="entry name" value="GMPK"/>
    <property type="match status" value="1"/>
</dbReference>
<name>A0A511N6M5_DEIC1</name>
<evidence type="ECO:0000259" key="14">
    <source>
        <dbReference type="PROSITE" id="PS50052"/>
    </source>
</evidence>
<keyword evidence="6 13" id="KW-0963">Cytoplasm</keyword>
<feature type="binding site" evidence="13">
    <location>
        <begin position="13"/>
        <end position="20"/>
    </location>
    <ligand>
        <name>ATP</name>
        <dbReference type="ChEBI" id="CHEBI:30616"/>
    </ligand>
</feature>
<dbReference type="OrthoDB" id="9808150at2"/>
<reference evidence="15 16" key="1">
    <citation type="submission" date="2019-07" db="EMBL/GenBank/DDBJ databases">
        <title>Whole genome shotgun sequence of Deinococcus cellulosilyticus NBRC 106333.</title>
        <authorList>
            <person name="Hosoyama A."/>
            <person name="Uohara A."/>
            <person name="Ohji S."/>
            <person name="Ichikawa N."/>
        </authorList>
    </citation>
    <scope>NUCLEOTIDE SEQUENCE [LARGE SCALE GENOMIC DNA]</scope>
    <source>
        <strain evidence="15 16">NBRC 106333</strain>
    </source>
</reference>
<evidence type="ECO:0000256" key="4">
    <source>
        <dbReference type="ARBA" id="ARBA00012961"/>
    </source>
</evidence>
<dbReference type="SUPFAM" id="SSF52540">
    <property type="entry name" value="P-loop containing nucleoside triphosphate hydrolases"/>
    <property type="match status" value="1"/>
</dbReference>
<dbReference type="PROSITE" id="PS50052">
    <property type="entry name" value="GUANYLATE_KINASE_2"/>
    <property type="match status" value="1"/>
</dbReference>
<evidence type="ECO:0000256" key="5">
    <source>
        <dbReference type="ARBA" id="ARBA00016296"/>
    </source>
</evidence>
<dbReference type="Gene3D" id="3.40.50.300">
    <property type="entry name" value="P-loop containing nucleotide triphosphate hydrolases"/>
    <property type="match status" value="1"/>
</dbReference>
<evidence type="ECO:0000313" key="15">
    <source>
        <dbReference type="EMBL" id="GEM48495.1"/>
    </source>
</evidence>
<dbReference type="HAMAP" id="MF_00328">
    <property type="entry name" value="Guanylate_kinase"/>
    <property type="match status" value="1"/>
</dbReference>
<dbReference type="PANTHER" id="PTHR23117">
    <property type="entry name" value="GUANYLATE KINASE-RELATED"/>
    <property type="match status" value="1"/>
</dbReference>
<dbReference type="InterPro" id="IPR008144">
    <property type="entry name" value="Guanylate_kin-like_dom"/>
</dbReference>
<dbReference type="InterPro" id="IPR020590">
    <property type="entry name" value="Guanylate_kinase_CS"/>
</dbReference>
<dbReference type="InterPro" id="IPR008145">
    <property type="entry name" value="GK/Ca_channel_bsu"/>
</dbReference>
<keyword evidence="10 13" id="KW-0067">ATP-binding</keyword>
<dbReference type="RefSeq" id="WP_146887601.1">
    <property type="nucleotide sequence ID" value="NZ_BJXB01000021.1"/>
</dbReference>
<sequence length="204" mass="23277">MAQKRGLLLVMTGASGVGKGTIRQELEKIEDYHYSISWTTRESRPGEEHGVHYFFKTRDEFESEIHSGLGFLEHAEFVGNYYGTPRAAVEEQLQMGRNVLLEIEVQGAMQVKQAMPEAILIFIMPPSLTELKNRLVGRATESLEKIEKRLAKARSEILMAHEFKYCVLNDDVSRAVEDIRAIIRAERLSALRLTEEELEVIVQQ</sequence>
<gene>
    <name evidence="13 15" type="primary">gmk</name>
    <name evidence="15" type="ORF">DC3_41300</name>
</gene>
<keyword evidence="8 13" id="KW-0547">Nucleotide-binding</keyword>
<dbReference type="GO" id="GO:0005829">
    <property type="term" value="C:cytosol"/>
    <property type="evidence" value="ECO:0007669"/>
    <property type="project" value="TreeGrafter"/>
</dbReference>
<evidence type="ECO:0000256" key="13">
    <source>
        <dbReference type="HAMAP-Rule" id="MF_00328"/>
    </source>
</evidence>
<comment type="subcellular location">
    <subcellularLocation>
        <location evidence="2 13">Cytoplasm</location>
    </subcellularLocation>
</comment>
<keyword evidence="16" id="KW-1185">Reference proteome</keyword>
<evidence type="ECO:0000256" key="2">
    <source>
        <dbReference type="ARBA" id="ARBA00004496"/>
    </source>
</evidence>
<evidence type="ECO:0000256" key="11">
    <source>
        <dbReference type="ARBA" id="ARBA00030128"/>
    </source>
</evidence>
<keyword evidence="7 13" id="KW-0808">Transferase</keyword>
<evidence type="ECO:0000256" key="8">
    <source>
        <dbReference type="ARBA" id="ARBA00022741"/>
    </source>
</evidence>
<dbReference type="Proteomes" id="UP000321306">
    <property type="component" value="Unassembled WGS sequence"/>
</dbReference>
<accession>A0A511N6M5</accession>
<evidence type="ECO:0000256" key="10">
    <source>
        <dbReference type="ARBA" id="ARBA00022840"/>
    </source>
</evidence>
<protein>
    <recommendedName>
        <fullName evidence="5 13">Guanylate kinase</fullName>
        <ecNumber evidence="4 13">2.7.4.8</ecNumber>
    </recommendedName>
    <alternativeName>
        <fullName evidence="11 13">GMP kinase</fullName>
    </alternativeName>
</protein>
<dbReference type="EC" id="2.7.4.8" evidence="4 13"/>
<dbReference type="GO" id="GO:0005524">
    <property type="term" value="F:ATP binding"/>
    <property type="evidence" value="ECO:0007669"/>
    <property type="project" value="UniProtKB-UniRule"/>
</dbReference>
<dbReference type="PROSITE" id="PS00856">
    <property type="entry name" value="GUANYLATE_KINASE_1"/>
    <property type="match status" value="1"/>
</dbReference>
<dbReference type="NCBIfam" id="TIGR03263">
    <property type="entry name" value="guanyl_kin"/>
    <property type="match status" value="1"/>
</dbReference>
<dbReference type="SMART" id="SM00072">
    <property type="entry name" value="GuKc"/>
    <property type="match status" value="1"/>
</dbReference>
<evidence type="ECO:0000256" key="3">
    <source>
        <dbReference type="ARBA" id="ARBA00005790"/>
    </source>
</evidence>
<dbReference type="Gene3D" id="3.30.63.10">
    <property type="entry name" value="Guanylate Kinase phosphate binding domain"/>
    <property type="match status" value="1"/>
</dbReference>